<evidence type="ECO:0000256" key="1">
    <source>
        <dbReference type="SAM" id="Phobius"/>
    </source>
</evidence>
<name>A0A4Q9KS86_9MICR</name>
<dbReference type="AlphaFoldDB" id="A0A4Q9KS86"/>
<organism evidence="2 3">
    <name type="scientific">Hamiltosporidium magnivora</name>
    <dbReference type="NCBI Taxonomy" id="148818"/>
    <lineage>
        <taxon>Eukaryota</taxon>
        <taxon>Fungi</taxon>
        <taxon>Fungi incertae sedis</taxon>
        <taxon>Microsporidia</taxon>
        <taxon>Dubosqiidae</taxon>
        <taxon>Hamiltosporidium</taxon>
    </lineage>
</organism>
<sequence>MQFLKRKYFWIFLLLLLSLSVFLIFCFLSAKYKDKELIEIAENLRKIEFVQSTTANIENNKILMRFYNMKNYFLFLIKYDHADFILLSKDLNLNYFEKLGYKLFIKRSFLKSCTVLYIEFLNKIYKIWYEDSQSVIYIFRIENEIKMVFLKFIGNTKIIYKGYESISVVFKDRENFKAFYLAFSGLIHFLFRLNYLN</sequence>
<feature type="transmembrane region" description="Helical" evidence="1">
    <location>
        <begin position="6"/>
        <end position="28"/>
    </location>
</feature>
<accession>A0A4Q9KS86</accession>
<protein>
    <submittedName>
        <fullName evidence="2">Uncharacterized protein</fullName>
    </submittedName>
</protein>
<keyword evidence="1" id="KW-0812">Transmembrane</keyword>
<gene>
    <name evidence="2" type="ORF">CWI36_2853p0010</name>
</gene>
<dbReference type="Proteomes" id="UP000291404">
    <property type="component" value="Unassembled WGS sequence"/>
</dbReference>
<dbReference type="VEuPathDB" id="MicrosporidiaDB:CWI39_0529p0030"/>
<reference evidence="2 3" key="1">
    <citation type="submission" date="2017-12" db="EMBL/GenBank/DDBJ databases">
        <authorList>
            <person name="Pombert J.-F."/>
            <person name="Haag K.L."/>
            <person name="Ebert D."/>
        </authorList>
    </citation>
    <scope>NUCLEOTIDE SEQUENCE [LARGE SCALE GENOMIC DNA]</scope>
    <source>
        <strain evidence="2">BE-OM-2</strain>
    </source>
</reference>
<feature type="transmembrane region" description="Helical" evidence="1">
    <location>
        <begin position="178"/>
        <end position="195"/>
    </location>
</feature>
<evidence type="ECO:0000313" key="2">
    <source>
        <dbReference type="EMBL" id="TBT97516.1"/>
    </source>
</evidence>
<dbReference type="EMBL" id="PITI01002853">
    <property type="protein sequence ID" value="TBT97516.1"/>
    <property type="molecule type" value="Genomic_DNA"/>
</dbReference>
<keyword evidence="3" id="KW-1185">Reference proteome</keyword>
<evidence type="ECO:0000313" key="3">
    <source>
        <dbReference type="Proteomes" id="UP000291404"/>
    </source>
</evidence>
<proteinExistence type="predicted"/>
<comment type="caution">
    <text evidence="2">The sequence shown here is derived from an EMBL/GenBank/DDBJ whole genome shotgun (WGS) entry which is preliminary data.</text>
</comment>
<dbReference type="VEuPathDB" id="MicrosporidiaDB:CWI36_2853p0010"/>
<keyword evidence="1" id="KW-1133">Transmembrane helix</keyword>
<keyword evidence="1" id="KW-0472">Membrane</keyword>